<gene>
    <name evidence="2" type="ORF">THICB1_70394</name>
</gene>
<protein>
    <recommendedName>
        <fullName evidence="1">DUF302 domain-containing protein</fullName>
    </recommendedName>
</protein>
<sequence length="135" mass="14364">MSSYVFSAQSPKGFEATVQAVTEALKQEGFGVLTTIDVQATLKAKLGVEQRPYVILGACNPHFAHQALQADPDIGALLPCNVVVREDADGAVHVVLMDPQAVLGMVARPEIEPLGGEVRSRLQRVAESLGRGWSA</sequence>
<evidence type="ECO:0000313" key="3">
    <source>
        <dbReference type="Proteomes" id="UP000078599"/>
    </source>
</evidence>
<evidence type="ECO:0000313" key="2">
    <source>
        <dbReference type="EMBL" id="CQR38325.1"/>
    </source>
</evidence>
<dbReference type="PANTHER" id="PTHR38342:SF1">
    <property type="entry name" value="SLR5037 PROTEIN"/>
    <property type="match status" value="1"/>
</dbReference>
<comment type="caution">
    <text evidence="2">The sequence shown here is derived from an EMBL/GenBank/DDBJ whole genome shotgun (WGS) entry which is preliminary data.</text>
</comment>
<accession>A0ABP1Z6N1</accession>
<dbReference type="Proteomes" id="UP000078599">
    <property type="component" value="Unassembled WGS sequence"/>
</dbReference>
<dbReference type="RefSeq" id="WP_064971590.1">
    <property type="nucleotide sequence ID" value="NZ_LN831667.1"/>
</dbReference>
<feature type="domain" description="DUF302" evidence="1">
    <location>
        <begin position="36"/>
        <end position="99"/>
    </location>
</feature>
<name>A0ABP1Z6N1_THIA3</name>
<dbReference type="PIRSF" id="PIRSF021774">
    <property type="entry name" value="UCP021774"/>
    <property type="match status" value="1"/>
</dbReference>
<dbReference type="InterPro" id="IPR035923">
    <property type="entry name" value="TT1751-like_sf"/>
</dbReference>
<evidence type="ECO:0000259" key="1">
    <source>
        <dbReference type="Pfam" id="PF03625"/>
    </source>
</evidence>
<reference evidence="2 3" key="1">
    <citation type="submission" date="2015-03" db="EMBL/GenBank/DDBJ databases">
        <authorList>
            <person name="Regsiter A."/>
            <person name="william w."/>
        </authorList>
    </citation>
    <scope>NUCLEOTIDE SEQUENCE [LARGE SCALE GENOMIC DNA]</scope>
    <source>
        <strain evidence="2 3">CB1</strain>
    </source>
</reference>
<dbReference type="CDD" id="cd14797">
    <property type="entry name" value="DUF302"/>
    <property type="match status" value="1"/>
</dbReference>
<dbReference type="EMBL" id="CTRI01000029">
    <property type="protein sequence ID" value="CQR38325.1"/>
    <property type="molecule type" value="Genomic_DNA"/>
</dbReference>
<proteinExistence type="predicted"/>
<dbReference type="Gene3D" id="3.30.310.70">
    <property type="entry name" value="TT1751-like domain"/>
    <property type="match status" value="1"/>
</dbReference>
<dbReference type="InterPro" id="IPR016796">
    <property type="entry name" value="UCP021774"/>
</dbReference>
<dbReference type="InterPro" id="IPR005180">
    <property type="entry name" value="DUF302"/>
</dbReference>
<keyword evidence="3" id="KW-1185">Reference proteome</keyword>
<dbReference type="PANTHER" id="PTHR38342">
    <property type="entry name" value="SLR5037 PROTEIN"/>
    <property type="match status" value="1"/>
</dbReference>
<dbReference type="SUPFAM" id="SSF103247">
    <property type="entry name" value="TT1751-like"/>
    <property type="match status" value="1"/>
</dbReference>
<dbReference type="Pfam" id="PF03625">
    <property type="entry name" value="DUF302"/>
    <property type="match status" value="1"/>
</dbReference>
<organism evidence="2 3">
    <name type="scientific">Thiomonas arsenitoxydans (strain DSM 22701 / CIP 110005 / 3As)</name>
    <dbReference type="NCBI Taxonomy" id="426114"/>
    <lineage>
        <taxon>Bacteria</taxon>
        <taxon>Pseudomonadati</taxon>
        <taxon>Pseudomonadota</taxon>
        <taxon>Betaproteobacteria</taxon>
        <taxon>Burkholderiales</taxon>
        <taxon>Thiomonas</taxon>
    </lineage>
</organism>